<reference evidence="4" key="1">
    <citation type="journal article" date="2019" name="Int. J. Syst. Evol. Microbiol.">
        <title>The Global Catalogue of Microorganisms (GCM) 10K type strain sequencing project: providing services to taxonomists for standard genome sequencing and annotation.</title>
        <authorList>
            <consortium name="The Broad Institute Genomics Platform"/>
            <consortium name="The Broad Institute Genome Sequencing Center for Infectious Disease"/>
            <person name="Wu L."/>
            <person name="Ma J."/>
        </authorList>
    </citation>
    <scope>NUCLEOTIDE SEQUENCE [LARGE SCALE GENOMIC DNA]</scope>
    <source>
        <strain evidence="4">XZYJT-10</strain>
    </source>
</reference>
<protein>
    <submittedName>
        <fullName evidence="3">Amidohydrolase family protein</fullName>
    </submittedName>
</protein>
<dbReference type="Proteomes" id="UP001596548">
    <property type="component" value="Unassembled WGS sequence"/>
</dbReference>
<dbReference type="Pfam" id="PF04909">
    <property type="entry name" value="Amidohydro_2"/>
    <property type="match status" value="1"/>
</dbReference>
<accession>A0ABW2I469</accession>
<dbReference type="InterPro" id="IPR032466">
    <property type="entry name" value="Metal_Hydrolase"/>
</dbReference>
<keyword evidence="4" id="KW-1185">Reference proteome</keyword>
<dbReference type="SUPFAM" id="SSF51556">
    <property type="entry name" value="Metallo-dependent hydrolases"/>
    <property type="match status" value="1"/>
</dbReference>
<organism evidence="3 4">
    <name type="scientific">Paractinoplanes rhizophilus</name>
    <dbReference type="NCBI Taxonomy" id="1416877"/>
    <lineage>
        <taxon>Bacteria</taxon>
        <taxon>Bacillati</taxon>
        <taxon>Actinomycetota</taxon>
        <taxon>Actinomycetes</taxon>
        <taxon>Micromonosporales</taxon>
        <taxon>Micromonosporaceae</taxon>
        <taxon>Paractinoplanes</taxon>
    </lineage>
</organism>
<dbReference type="InterPro" id="IPR006680">
    <property type="entry name" value="Amidohydro-rel"/>
</dbReference>
<gene>
    <name evidence="3" type="ORF">ACFQS1_37520</name>
</gene>
<evidence type="ECO:0000313" key="4">
    <source>
        <dbReference type="Proteomes" id="UP001596548"/>
    </source>
</evidence>
<evidence type="ECO:0000313" key="3">
    <source>
        <dbReference type="EMBL" id="MFC7279691.1"/>
    </source>
</evidence>
<proteinExistence type="predicted"/>
<evidence type="ECO:0000259" key="2">
    <source>
        <dbReference type="Pfam" id="PF04909"/>
    </source>
</evidence>
<comment type="caution">
    <text evidence="3">The sequence shown here is derived from an EMBL/GenBank/DDBJ whole genome shotgun (WGS) entry which is preliminary data.</text>
</comment>
<sequence length="265" mass="28897">MIIDAHCHAGHGDGFTGPWDTVAPLARYLRRCDEAGIGVTNLLAAFHSDYAAANEEVGRIVAGRPGRFTAFAFVHAERDRGRILPMARRAVEELGFLGIKVHRLDARISREICEAARALRVPVLYDVAGEVSAIELFAAEYRDVDFVIPHLGSFADDWSAQAVFCAVLADRPNVYTDTSGVRRFDLLLRAVRRAGPGKVLFGSDGPWLHPGLELEKVRLLKLPPGDEALVLGGNFLRLTGTARRRRAHPRGAAPAPVSEAFSGTR</sequence>
<evidence type="ECO:0000256" key="1">
    <source>
        <dbReference type="SAM" id="MobiDB-lite"/>
    </source>
</evidence>
<feature type="domain" description="Amidohydrolase-related" evidence="2">
    <location>
        <begin position="20"/>
        <end position="234"/>
    </location>
</feature>
<dbReference type="RefSeq" id="WP_378977254.1">
    <property type="nucleotide sequence ID" value="NZ_JBHTBJ010000057.1"/>
</dbReference>
<dbReference type="EMBL" id="JBHTBJ010000057">
    <property type="protein sequence ID" value="MFC7279691.1"/>
    <property type="molecule type" value="Genomic_DNA"/>
</dbReference>
<name>A0ABW2I469_9ACTN</name>
<feature type="region of interest" description="Disordered" evidence="1">
    <location>
        <begin position="243"/>
        <end position="265"/>
    </location>
</feature>
<dbReference type="Gene3D" id="3.20.20.140">
    <property type="entry name" value="Metal-dependent hydrolases"/>
    <property type="match status" value="1"/>
</dbReference>